<proteinExistence type="predicted"/>
<sequence>MMIIVHRGIDQIGVCITGVVNDNARILIDLEQNLPNGEGIVDDDLVNGKVVGKILQVIDATFNTNYAVII</sequence>
<dbReference type="EMBL" id="VSSQ01000224">
    <property type="protein sequence ID" value="MPL86608.1"/>
    <property type="molecule type" value="Genomic_DNA"/>
</dbReference>
<gene>
    <name evidence="1" type="ORF">SDC9_32591</name>
</gene>
<dbReference type="AlphaFoldDB" id="A0A644V5I4"/>
<reference evidence="1" key="1">
    <citation type="submission" date="2019-08" db="EMBL/GenBank/DDBJ databases">
        <authorList>
            <person name="Kucharzyk K."/>
            <person name="Murdoch R.W."/>
            <person name="Higgins S."/>
            <person name="Loffler F."/>
        </authorList>
    </citation>
    <scope>NUCLEOTIDE SEQUENCE</scope>
</reference>
<accession>A0A644V5I4</accession>
<name>A0A644V5I4_9ZZZZ</name>
<protein>
    <submittedName>
        <fullName evidence="1">Uncharacterized protein</fullName>
    </submittedName>
</protein>
<evidence type="ECO:0000313" key="1">
    <source>
        <dbReference type="EMBL" id="MPL86608.1"/>
    </source>
</evidence>
<organism evidence="1">
    <name type="scientific">bioreactor metagenome</name>
    <dbReference type="NCBI Taxonomy" id="1076179"/>
    <lineage>
        <taxon>unclassified sequences</taxon>
        <taxon>metagenomes</taxon>
        <taxon>ecological metagenomes</taxon>
    </lineage>
</organism>
<comment type="caution">
    <text evidence="1">The sequence shown here is derived from an EMBL/GenBank/DDBJ whole genome shotgun (WGS) entry which is preliminary data.</text>
</comment>